<evidence type="ECO:0008006" key="3">
    <source>
        <dbReference type="Google" id="ProtNLM"/>
    </source>
</evidence>
<gene>
    <name evidence="1" type="ORF">AHMF7605_03895</name>
</gene>
<evidence type="ECO:0000313" key="2">
    <source>
        <dbReference type="Proteomes" id="UP000240357"/>
    </source>
</evidence>
<dbReference type="Pfam" id="PF11535">
    <property type="entry name" value="Calci_bind_CcbP"/>
    <property type="match status" value="1"/>
</dbReference>
<dbReference type="Proteomes" id="UP000240357">
    <property type="component" value="Unassembled WGS sequence"/>
</dbReference>
<sequence length="115" mass="13393">MLTKEEMQRMIDEEIIMDGYDDLEVSMGWYDFMEENLKFPFVTVPLEKRDGNTENKVAKITGLISEEVGFINRDFYLEMESGDDVYSIVYSQLNLVKASPETKEAIKIGEYWLGK</sequence>
<dbReference type="InterPro" id="IPR020994">
    <property type="entry name" value="Uncharacterised_Ca-bd_CcbP"/>
</dbReference>
<comment type="caution">
    <text evidence="1">The sequence shown here is derived from an EMBL/GenBank/DDBJ whole genome shotgun (WGS) entry which is preliminary data.</text>
</comment>
<dbReference type="EMBL" id="PYFT01000001">
    <property type="protein sequence ID" value="PSR52726.1"/>
    <property type="molecule type" value="Genomic_DNA"/>
</dbReference>
<reference evidence="1 2" key="1">
    <citation type="submission" date="2018-03" db="EMBL/GenBank/DDBJ databases">
        <title>Adhaeribacter sp. HMF7605 Genome sequencing and assembly.</title>
        <authorList>
            <person name="Kang H."/>
            <person name="Kang J."/>
            <person name="Cha I."/>
            <person name="Kim H."/>
            <person name="Joh K."/>
        </authorList>
    </citation>
    <scope>NUCLEOTIDE SEQUENCE [LARGE SCALE GENOMIC DNA]</scope>
    <source>
        <strain evidence="1 2">HMF7605</strain>
    </source>
</reference>
<keyword evidence="2" id="KW-1185">Reference proteome</keyword>
<accession>A0A2T2YB63</accession>
<evidence type="ECO:0000313" key="1">
    <source>
        <dbReference type="EMBL" id="PSR52726.1"/>
    </source>
</evidence>
<organism evidence="1 2">
    <name type="scientific">Adhaeribacter arboris</name>
    <dbReference type="NCBI Taxonomy" id="2072846"/>
    <lineage>
        <taxon>Bacteria</taxon>
        <taxon>Pseudomonadati</taxon>
        <taxon>Bacteroidota</taxon>
        <taxon>Cytophagia</taxon>
        <taxon>Cytophagales</taxon>
        <taxon>Hymenobacteraceae</taxon>
        <taxon>Adhaeribacter</taxon>
    </lineage>
</organism>
<dbReference type="OrthoDB" id="894072at2"/>
<protein>
    <recommendedName>
        <fullName evidence="3">Calcium-binding protein</fullName>
    </recommendedName>
</protein>
<dbReference type="RefSeq" id="WP_106926636.1">
    <property type="nucleotide sequence ID" value="NZ_PYFT01000001.1"/>
</dbReference>
<name>A0A2T2YB63_9BACT</name>
<dbReference type="AlphaFoldDB" id="A0A2T2YB63"/>
<proteinExistence type="predicted"/>